<dbReference type="EMBL" id="FPAA01000008">
    <property type="protein sequence ID" value="SFS82718.1"/>
    <property type="molecule type" value="Genomic_DNA"/>
</dbReference>
<evidence type="ECO:0000256" key="1">
    <source>
        <dbReference type="ARBA" id="ARBA00004651"/>
    </source>
</evidence>
<gene>
    <name evidence="8" type="ORF">SAMN05444972_108177</name>
</gene>
<protein>
    <submittedName>
        <fullName evidence="8">Cytochrome d ubiquinol oxidase subunit II</fullName>
    </submittedName>
</protein>
<dbReference type="OrthoDB" id="2416742at2"/>
<accession>A0A1I6T0X9</accession>
<proteinExistence type="inferred from homology"/>
<comment type="similarity">
    <text evidence="2">Belongs to the cytochrome ubiquinol oxidase subunit 2 family.</text>
</comment>
<feature type="transmembrane region" description="Helical" evidence="7">
    <location>
        <begin position="265"/>
        <end position="286"/>
    </location>
</feature>
<evidence type="ECO:0000256" key="5">
    <source>
        <dbReference type="ARBA" id="ARBA00022989"/>
    </source>
</evidence>
<feature type="transmembrane region" description="Helical" evidence="7">
    <location>
        <begin position="6"/>
        <end position="34"/>
    </location>
</feature>
<sequence>MNDALLAASIIWLFVFMYAILGSVDFGAGFWGMVYSQKEDDRAGALANRFLSPTWEVTNVFLVMLVVSIVAFFPAALSQLSLALLVPGSLVLLLLLIRSTFMVYAYSAQRFQRALSVVSGVTGLLIPALLVLVLPIIAGGFIDSRTGQLLSDKLFMSPVTYAYLAFGLISELFLSAAFLADYSREADDEEAYVVFRRFALIFGPLTLFIGTIAVPLMGEQASWLRINIEGNRWWFFASAVIFFIGYSAYWWPTKGHHHRRGVPRAAFTLFILQFFLASLAYGVSHLPYLMYPVLTIKESVTNHNTFITLLISYGVGMAILVPGFYLFWRLFLKDKRYLHQE</sequence>
<organism evidence="8 9">
    <name type="scientific">Marininema halotolerans</name>
    <dbReference type="NCBI Taxonomy" id="1155944"/>
    <lineage>
        <taxon>Bacteria</taxon>
        <taxon>Bacillati</taxon>
        <taxon>Bacillota</taxon>
        <taxon>Bacilli</taxon>
        <taxon>Bacillales</taxon>
        <taxon>Thermoactinomycetaceae</taxon>
        <taxon>Marininema</taxon>
    </lineage>
</organism>
<dbReference type="Proteomes" id="UP000198660">
    <property type="component" value="Unassembled WGS sequence"/>
</dbReference>
<keyword evidence="5 7" id="KW-1133">Transmembrane helix</keyword>
<feature type="transmembrane region" description="Helical" evidence="7">
    <location>
        <begin position="162"/>
        <end position="182"/>
    </location>
</feature>
<reference evidence="9" key="1">
    <citation type="submission" date="2016-10" db="EMBL/GenBank/DDBJ databases">
        <authorList>
            <person name="Varghese N."/>
            <person name="Submissions S."/>
        </authorList>
    </citation>
    <scope>NUCLEOTIDE SEQUENCE [LARGE SCALE GENOMIC DNA]</scope>
    <source>
        <strain evidence="9">DSM 45789</strain>
    </source>
</reference>
<feature type="transmembrane region" description="Helical" evidence="7">
    <location>
        <begin position="306"/>
        <end position="328"/>
    </location>
</feature>
<evidence type="ECO:0000256" key="2">
    <source>
        <dbReference type="ARBA" id="ARBA00007543"/>
    </source>
</evidence>
<feature type="transmembrane region" description="Helical" evidence="7">
    <location>
        <begin position="194"/>
        <end position="213"/>
    </location>
</feature>
<evidence type="ECO:0000256" key="6">
    <source>
        <dbReference type="ARBA" id="ARBA00023136"/>
    </source>
</evidence>
<evidence type="ECO:0000256" key="7">
    <source>
        <dbReference type="SAM" id="Phobius"/>
    </source>
</evidence>
<feature type="transmembrane region" description="Helical" evidence="7">
    <location>
        <begin position="117"/>
        <end position="142"/>
    </location>
</feature>
<feature type="transmembrane region" description="Helical" evidence="7">
    <location>
        <begin position="55"/>
        <end position="76"/>
    </location>
</feature>
<keyword evidence="4 7" id="KW-0812">Transmembrane</keyword>
<name>A0A1I6T0X9_9BACL</name>
<evidence type="ECO:0000313" key="8">
    <source>
        <dbReference type="EMBL" id="SFS82718.1"/>
    </source>
</evidence>
<dbReference type="Pfam" id="PF02322">
    <property type="entry name" value="Cyt_bd_oxida_II"/>
    <property type="match status" value="1"/>
</dbReference>
<dbReference type="RefSeq" id="WP_091837705.1">
    <property type="nucleotide sequence ID" value="NZ_FPAA01000008.1"/>
</dbReference>
<feature type="transmembrane region" description="Helical" evidence="7">
    <location>
        <begin position="233"/>
        <end position="253"/>
    </location>
</feature>
<dbReference type="GO" id="GO:0005886">
    <property type="term" value="C:plasma membrane"/>
    <property type="evidence" value="ECO:0007669"/>
    <property type="project" value="UniProtKB-SubCell"/>
</dbReference>
<evidence type="ECO:0000256" key="3">
    <source>
        <dbReference type="ARBA" id="ARBA00022475"/>
    </source>
</evidence>
<feature type="transmembrane region" description="Helical" evidence="7">
    <location>
        <begin position="82"/>
        <end position="105"/>
    </location>
</feature>
<dbReference type="InterPro" id="IPR003317">
    <property type="entry name" value="Cyt-d_oxidase_su2"/>
</dbReference>
<evidence type="ECO:0000313" key="9">
    <source>
        <dbReference type="Proteomes" id="UP000198660"/>
    </source>
</evidence>
<evidence type="ECO:0000256" key="4">
    <source>
        <dbReference type="ARBA" id="ARBA00022692"/>
    </source>
</evidence>
<keyword evidence="6 7" id="KW-0472">Membrane</keyword>
<keyword evidence="3" id="KW-1003">Cell membrane</keyword>
<keyword evidence="9" id="KW-1185">Reference proteome</keyword>
<dbReference type="AlphaFoldDB" id="A0A1I6T0X9"/>
<comment type="subcellular location">
    <subcellularLocation>
        <location evidence="1">Cell membrane</location>
        <topology evidence="1">Multi-pass membrane protein</topology>
    </subcellularLocation>
</comment>